<dbReference type="SMART" id="SM00257">
    <property type="entry name" value="LysM"/>
    <property type="match status" value="2"/>
</dbReference>
<dbReference type="PROSITE" id="PS51782">
    <property type="entry name" value="LYSM"/>
    <property type="match status" value="1"/>
</dbReference>
<feature type="domain" description="LysM" evidence="2">
    <location>
        <begin position="111"/>
        <end position="165"/>
    </location>
</feature>
<dbReference type="STRING" id="1592317.DPF_0890"/>
<evidence type="ECO:0000313" key="4">
    <source>
        <dbReference type="Proteomes" id="UP000095200"/>
    </source>
</evidence>
<reference evidence="4" key="1">
    <citation type="submission" date="2016-06" db="EMBL/GenBank/DDBJ databases">
        <title>Draft genome sequence of Desulfoplanes formicivorans strain Pf12B.</title>
        <authorList>
            <person name="Watanabe M."/>
            <person name="Kojima H."/>
            <person name="Fukui M."/>
        </authorList>
    </citation>
    <scope>NUCLEOTIDE SEQUENCE [LARGE SCALE GENOMIC DNA]</scope>
    <source>
        <strain evidence="4">Pf12B</strain>
    </source>
</reference>
<dbReference type="InterPro" id="IPR018392">
    <property type="entry name" value="LysM"/>
</dbReference>
<dbReference type="CDD" id="cd00118">
    <property type="entry name" value="LysM"/>
    <property type="match status" value="1"/>
</dbReference>
<evidence type="ECO:0000313" key="3">
    <source>
        <dbReference type="EMBL" id="GAU08187.1"/>
    </source>
</evidence>
<keyword evidence="4" id="KW-1185">Reference proteome</keyword>
<dbReference type="Proteomes" id="UP000095200">
    <property type="component" value="Unassembled WGS sequence"/>
</dbReference>
<dbReference type="Pfam" id="PF01476">
    <property type="entry name" value="LysM"/>
    <property type="match status" value="2"/>
</dbReference>
<organism evidence="3 4">
    <name type="scientific">Desulfoplanes formicivorans</name>
    <dbReference type="NCBI Taxonomy" id="1592317"/>
    <lineage>
        <taxon>Bacteria</taxon>
        <taxon>Pseudomonadati</taxon>
        <taxon>Thermodesulfobacteriota</taxon>
        <taxon>Desulfovibrionia</taxon>
        <taxon>Desulfovibrionales</taxon>
        <taxon>Desulfoplanaceae</taxon>
        <taxon>Desulfoplanes</taxon>
    </lineage>
</organism>
<sequence length="493" mass="54958">MVFTSSAWATPPRLVFAKRSVNRSHVVYTIKKGDYLYAIFRKLGFAEQEIPRAIRTTQHLNPSLDLSAPLLPGQTIRLPLPPGQTASLANNDQPSSAAPSAQRPLPTPASTTYTFRQGDTVLSVLRQKTGLTTQAIIRTYLGTFLASNRHITDLNMIHPGQRIIIPSLPQAERLPSSHATRDASPARTMPAKPSLYDQLSPREGQAWVKTMLTAMGFAFARGHETFVPHASRGWLRINTTRTPLVTTPWGELVVFMDESSTSPAPDLVHGSKISVCRVPDTWNPYLVVQALARRFPEHLATEPAPLRKHIGGQHVSVHADIMIQSRWTSSPITYGFTLLQDREHPFPSLLASLLHHGHIRLVQGRLLDHHAIQLINQPFIRPEDMYVPTITRQELLSRYHDRHGRTYPVKGLAPAAQPDLTSMDMTFHWTAGRSLVSLTCSVQRLQTEEQTIILLDQDSKYPYLVALLRLKGMACHALAPSQTMPNPATRPSP</sequence>
<dbReference type="EMBL" id="BDFE01000009">
    <property type="protein sequence ID" value="GAU08187.1"/>
    <property type="molecule type" value="Genomic_DNA"/>
</dbReference>
<feature type="region of interest" description="Disordered" evidence="1">
    <location>
        <begin position="175"/>
        <end position="196"/>
    </location>
</feature>
<accession>A0A194ADN3</accession>
<dbReference type="InterPro" id="IPR036779">
    <property type="entry name" value="LysM_dom_sf"/>
</dbReference>
<dbReference type="AlphaFoldDB" id="A0A194ADN3"/>
<protein>
    <recommendedName>
        <fullName evidence="2">LysM domain-containing protein</fullName>
    </recommendedName>
</protein>
<comment type="caution">
    <text evidence="3">The sequence shown here is derived from an EMBL/GenBank/DDBJ whole genome shotgun (WGS) entry which is preliminary data.</text>
</comment>
<dbReference type="Gene3D" id="3.10.350.10">
    <property type="entry name" value="LysM domain"/>
    <property type="match status" value="2"/>
</dbReference>
<feature type="compositionally biased region" description="Polar residues" evidence="1">
    <location>
        <begin position="84"/>
        <end position="99"/>
    </location>
</feature>
<evidence type="ECO:0000259" key="2">
    <source>
        <dbReference type="PROSITE" id="PS51782"/>
    </source>
</evidence>
<gene>
    <name evidence="3" type="ORF">DPF_0890</name>
</gene>
<proteinExistence type="predicted"/>
<evidence type="ECO:0000256" key="1">
    <source>
        <dbReference type="SAM" id="MobiDB-lite"/>
    </source>
</evidence>
<name>A0A194ADN3_9BACT</name>
<feature type="region of interest" description="Disordered" evidence="1">
    <location>
        <begin position="81"/>
        <end position="112"/>
    </location>
</feature>